<dbReference type="STRING" id="930117.SAMN05216225_100969"/>
<feature type="domain" description="Rad50/SbcC-type AAA" evidence="5">
    <location>
        <begin position="5"/>
        <end position="208"/>
    </location>
</feature>
<feature type="coiled-coil region" evidence="4">
    <location>
        <begin position="396"/>
        <end position="461"/>
    </location>
</feature>
<dbReference type="Gene3D" id="3.40.50.300">
    <property type="entry name" value="P-loop containing nucleotide triphosphate hydrolases"/>
    <property type="match status" value="2"/>
</dbReference>
<evidence type="ECO:0000313" key="6">
    <source>
        <dbReference type="EMBL" id="SHF93406.1"/>
    </source>
</evidence>
<keyword evidence="7" id="KW-1185">Reference proteome</keyword>
<evidence type="ECO:0000256" key="1">
    <source>
        <dbReference type="ARBA" id="ARBA00006930"/>
    </source>
</evidence>
<reference evidence="6 7" key="1">
    <citation type="submission" date="2016-11" db="EMBL/GenBank/DDBJ databases">
        <authorList>
            <person name="Jaros S."/>
            <person name="Januszkiewicz K."/>
            <person name="Wedrychowicz H."/>
        </authorList>
    </citation>
    <scope>NUCLEOTIDE SEQUENCE [LARGE SCALE GENOMIC DNA]</scope>
    <source>
        <strain evidence="6 7">IBRC-M 10683</strain>
    </source>
</reference>
<evidence type="ECO:0000256" key="2">
    <source>
        <dbReference type="ARBA" id="ARBA00011322"/>
    </source>
</evidence>
<feature type="coiled-coil region" evidence="4">
    <location>
        <begin position="563"/>
        <end position="641"/>
    </location>
</feature>
<keyword evidence="6" id="KW-0269">Exonuclease</keyword>
<keyword evidence="6" id="KW-0540">Nuclease</keyword>
<gene>
    <name evidence="6" type="ORF">SAMN05216225_100969</name>
</gene>
<evidence type="ECO:0000256" key="4">
    <source>
        <dbReference type="SAM" id="Coils"/>
    </source>
</evidence>
<keyword evidence="6" id="KW-0378">Hydrolase</keyword>
<protein>
    <recommendedName>
        <fullName evidence="3">Nuclease SbcCD subunit C</fullName>
    </recommendedName>
</protein>
<dbReference type="GO" id="GO:0006302">
    <property type="term" value="P:double-strand break repair"/>
    <property type="evidence" value="ECO:0007669"/>
    <property type="project" value="InterPro"/>
</dbReference>
<dbReference type="Pfam" id="PF13558">
    <property type="entry name" value="SbcC_Walker_B"/>
    <property type="match status" value="1"/>
</dbReference>
<dbReference type="OrthoDB" id="9795626at2"/>
<sequence>MKPLKLTMTAFGPYKHSEVVDFNELDENKLFVISGNTGAGKTTIFDGICFALYGSASGTDREDNKMLRSDFADDQTHTSVELEFELHGRTYRILRQLGHVKKGNKSKTGEKYEFYEKVDGKEIPCVDRQMVSEIDKKVEAIIGLTQDQFKQIVMLPQGEFRKLLTSQTENKEAILRRLFKTESYKQMNDLLKNKKNIVEQEFKQAEQTRKHYVQSIPQVLPEREDAKLFQVLQEEHYNINQVVEGLDLENQYYQVKIIEDNKIYEDAYQAHDKKQTQYHESKALNEKFDNLNIKEKQLEELQSKVPDFENKEKELEAAERASTITFYEEQAKERRKVEKDKQAQLSITTSTKNKAEESLEHAKKIYEEEEGKKELRENTTKKLDQLREFLPTVKEIDEKKRHLQELAIKGKQAREELDQVKEQVKLKNEQLEKDSKKISQMDEAVSNLSNKQQKLYDLRDRVNVLRDYLTLNEEKTNLTIEMTKTESSFLDLKSKYSQLEDKWLTNQASVLATHLHEGEACPVCGSMEHPNKATDSDEAVSKEVLDELKKQVDQKDSLFRDVKVKLNNVNTQLKEKVEQLEEYHIDLDKAKVIHDQLVEEGKKLKAEVNHLKHLQVNLKEEKEQEKSLKQEIKDFDQLKEKRETNYQNLRTKYQTDKAVYEERLRNIPEEVQVLETLEKEISETEKMKLKLEKAWEVAQRQLQEAKEELTKAESNVLHAQKQVGEAKENREKADTEFFTQLKEADFSTEESYHNAKLSKEDRTTLKETIERFKNSLSTVKQQVSELKIELKDKTRIELEELKQELLSLKETYEKAFNTYNRSKEYLQETMKIKENILTENEKVTSLEKKLATITDLYDVARGQNSQKISFERYLQIEYLERIIDAANQRLKRLSNGQYYLIRSDRQESHGRQSGLALDVYDAYTGQTRDVKSLSGGEKFNASLCLALGMSDVIQSFQGNISINTMFIDEGFGSLDEESLHKSIDALIDLQQSGRMIGVISHVQELKAMFPAILQVSKTKEGYSKTKFLVK</sequence>
<proteinExistence type="inferred from homology"/>
<dbReference type="PANTHER" id="PTHR32114:SF2">
    <property type="entry name" value="ABC TRANSPORTER ABCH.3"/>
    <property type="match status" value="1"/>
</dbReference>
<dbReference type="Proteomes" id="UP000183988">
    <property type="component" value="Unassembled WGS sequence"/>
</dbReference>
<feature type="coiled-coil region" evidence="4">
    <location>
        <begin position="674"/>
        <end position="736"/>
    </location>
</feature>
<dbReference type="EMBL" id="FQVW01000009">
    <property type="protein sequence ID" value="SHF93406.1"/>
    <property type="molecule type" value="Genomic_DNA"/>
</dbReference>
<dbReference type="InterPro" id="IPR038729">
    <property type="entry name" value="Rad50/SbcC_AAA"/>
</dbReference>
<comment type="subunit">
    <text evidence="2">Heterodimer of SbcC and SbcD.</text>
</comment>
<comment type="similarity">
    <text evidence="1">Belongs to the SMC family. SbcC subfamily.</text>
</comment>
<evidence type="ECO:0000259" key="5">
    <source>
        <dbReference type="Pfam" id="PF13476"/>
    </source>
</evidence>
<dbReference type="RefSeq" id="WP_072889146.1">
    <property type="nucleotide sequence ID" value="NZ_FQVW01000009.1"/>
</dbReference>
<dbReference type="PANTHER" id="PTHR32114">
    <property type="entry name" value="ABC TRANSPORTER ABCH.3"/>
    <property type="match status" value="1"/>
</dbReference>
<feature type="coiled-coil region" evidence="4">
    <location>
        <begin position="281"/>
        <end position="318"/>
    </location>
</feature>
<organism evidence="6 7">
    <name type="scientific">Ornithinibacillus halophilus</name>
    <dbReference type="NCBI Taxonomy" id="930117"/>
    <lineage>
        <taxon>Bacteria</taxon>
        <taxon>Bacillati</taxon>
        <taxon>Bacillota</taxon>
        <taxon>Bacilli</taxon>
        <taxon>Bacillales</taxon>
        <taxon>Bacillaceae</taxon>
        <taxon>Ornithinibacillus</taxon>
    </lineage>
</organism>
<dbReference type="GO" id="GO:0016887">
    <property type="term" value="F:ATP hydrolysis activity"/>
    <property type="evidence" value="ECO:0007669"/>
    <property type="project" value="InterPro"/>
</dbReference>
<evidence type="ECO:0000313" key="7">
    <source>
        <dbReference type="Proteomes" id="UP000183988"/>
    </source>
</evidence>
<dbReference type="SUPFAM" id="SSF52540">
    <property type="entry name" value="P-loop containing nucleoside triphosphate hydrolases"/>
    <property type="match status" value="1"/>
</dbReference>
<accession>A0A1M5FPJ3</accession>
<name>A0A1M5FPJ3_9BACI</name>
<keyword evidence="4" id="KW-0175">Coiled coil</keyword>
<dbReference type="GO" id="GO:0004527">
    <property type="term" value="F:exonuclease activity"/>
    <property type="evidence" value="ECO:0007669"/>
    <property type="project" value="UniProtKB-KW"/>
</dbReference>
<evidence type="ECO:0000256" key="3">
    <source>
        <dbReference type="ARBA" id="ARBA00013368"/>
    </source>
</evidence>
<feature type="coiled-coil region" evidence="4">
    <location>
        <begin position="769"/>
        <end position="818"/>
    </location>
</feature>
<dbReference type="Pfam" id="PF13476">
    <property type="entry name" value="AAA_23"/>
    <property type="match status" value="1"/>
</dbReference>
<dbReference type="InterPro" id="IPR027417">
    <property type="entry name" value="P-loop_NTPase"/>
</dbReference>
<dbReference type="AlphaFoldDB" id="A0A1M5FPJ3"/>